<keyword evidence="2" id="KW-1133">Transmembrane helix</keyword>
<dbReference type="Pfam" id="PF18989">
    <property type="entry name" value="DUF5722"/>
    <property type="match status" value="1"/>
</dbReference>
<dbReference type="HOGENOM" id="CLU_021846_2_0_9"/>
<sequence length="594" mass="66672">MQCNKVKAAKQQSNEAAKQQSNEAAKQQSSNAKKQQSTKQVCQFKERKMALQGKTKNVAMFMLSMAFTALFSTGAFAYNLSAKVKDVEITDNRQEIQLQMDATGDSSGTDGSVYIFEIKPYQTDLGGRTDFIAKGSLGENQKFNFPLYAGPGELRLYSAFVPAVKVGSRYEMIADRRYIENPEVVAENQSPALNPGKKGLRVDPNILDDALSLNIKHAGVDIPTQRFFGQGISYSYEGKTFQINKELIDQLDGEVKRLSDSGVAVTAILLNAWNNTVPELNPIGVKELPKEQAVYYGFNVESEQGFRAVKAMASFLAKRYNGQNGHGKITNWVVGNEIDNQYWNYEGDYDVSTYTKKFQRAFRVFYTAMKSVSANDNIMFSLDHYWNMFPEAAPVGKYKGKDVVLAFHHFDNLEGHMDFGLALHPYPYPISSPAFWDDDKTGKVNDTIDSPIINFKNLHVITDFMQLDSMKNKKGEVRKIFLTEEGFTSIQKGQDKSDEQAAAVAYSYYIVDNNPYISAYLMSRQEDSDDEVKHGLAFGLSSIVNHQLVHKKAHSVFKYIDDASATEGTTDFARAIIGIDSWDQLIPNFRFPGR</sequence>
<feature type="transmembrane region" description="Helical" evidence="2">
    <location>
        <begin position="58"/>
        <end position="78"/>
    </location>
</feature>
<dbReference type="STRING" id="585501.HMPREF6123_2461"/>
<feature type="region of interest" description="Disordered" evidence="1">
    <location>
        <begin position="1"/>
        <end position="39"/>
    </location>
</feature>
<dbReference type="eggNOG" id="ENOG502Z89I">
    <property type="taxonomic scope" value="Bacteria"/>
</dbReference>
<dbReference type="InParanoid" id="C2L142"/>
<keyword evidence="5" id="KW-1185">Reference proteome</keyword>
<dbReference type="SUPFAM" id="SSF51445">
    <property type="entry name" value="(Trans)glycosidases"/>
    <property type="match status" value="1"/>
</dbReference>
<accession>C2L142</accession>
<feature type="compositionally biased region" description="Low complexity" evidence="1">
    <location>
        <begin position="24"/>
        <end position="39"/>
    </location>
</feature>
<protein>
    <recommendedName>
        <fullName evidence="3">DUF5722 domain-containing protein</fullName>
    </recommendedName>
</protein>
<reference evidence="4 5" key="1">
    <citation type="submission" date="2009-04" db="EMBL/GenBank/DDBJ databases">
        <authorList>
            <person name="Qin X."/>
            <person name="Bachman B."/>
            <person name="Battles P."/>
            <person name="Bell A."/>
            <person name="Bess C."/>
            <person name="Bickham C."/>
            <person name="Chaboub L."/>
            <person name="Chen D."/>
            <person name="Coyle M."/>
            <person name="Deiros D.R."/>
            <person name="Dinh H."/>
            <person name="Forbes L."/>
            <person name="Fowler G."/>
            <person name="Francisco L."/>
            <person name="Fu Q."/>
            <person name="Gubbala S."/>
            <person name="Hale W."/>
            <person name="Han Y."/>
            <person name="Hemphill L."/>
            <person name="Highlander S.K."/>
            <person name="Hirani K."/>
            <person name="Hogues M."/>
            <person name="Jackson L."/>
            <person name="Jakkamsetti A."/>
            <person name="Javaid M."/>
            <person name="Jiang H."/>
            <person name="Korchina V."/>
            <person name="Kovar C."/>
            <person name="Lara F."/>
            <person name="Lee S."/>
            <person name="Mata R."/>
            <person name="Mathew T."/>
            <person name="Moen C."/>
            <person name="Morales K."/>
            <person name="Munidasa M."/>
            <person name="Nazareth L."/>
            <person name="Ngo R."/>
            <person name="Nguyen L."/>
            <person name="Okwuonu G."/>
            <person name="Ongeri F."/>
            <person name="Patil S."/>
            <person name="Petrosino J."/>
            <person name="Pham C."/>
            <person name="Pham P."/>
            <person name="Pu L.-L."/>
            <person name="Puazo M."/>
            <person name="Raj R."/>
            <person name="Reid J."/>
            <person name="Rouhana J."/>
            <person name="Saada N."/>
            <person name="Shang Y."/>
            <person name="Simmons D."/>
            <person name="Thornton R."/>
            <person name="Warren J."/>
            <person name="Weissenberger G."/>
            <person name="Zhang J."/>
            <person name="Zhang L."/>
            <person name="Zhou C."/>
            <person name="Zhu D."/>
            <person name="Muzny D."/>
            <person name="Worley K."/>
            <person name="Gibbs R."/>
        </authorList>
    </citation>
    <scope>NUCLEOTIDE SEQUENCE [LARGE SCALE GENOMIC DNA]</scope>
    <source>
        <strain evidence="4 5">F0268</strain>
    </source>
</reference>
<dbReference type="Gene3D" id="3.20.20.80">
    <property type="entry name" value="Glycosidases"/>
    <property type="match status" value="1"/>
</dbReference>
<organism evidence="4 5">
    <name type="scientific">Oribacterium sinus F0268</name>
    <dbReference type="NCBI Taxonomy" id="585501"/>
    <lineage>
        <taxon>Bacteria</taxon>
        <taxon>Bacillati</taxon>
        <taxon>Bacillota</taxon>
        <taxon>Clostridia</taxon>
        <taxon>Lachnospirales</taxon>
        <taxon>Lachnospiraceae</taxon>
        <taxon>Oribacterium</taxon>
    </lineage>
</organism>
<evidence type="ECO:0000259" key="3">
    <source>
        <dbReference type="Pfam" id="PF18989"/>
    </source>
</evidence>
<dbReference type="Proteomes" id="UP000004121">
    <property type="component" value="Unassembled WGS sequence"/>
</dbReference>
<evidence type="ECO:0000256" key="2">
    <source>
        <dbReference type="SAM" id="Phobius"/>
    </source>
</evidence>
<evidence type="ECO:0000256" key="1">
    <source>
        <dbReference type="SAM" id="MobiDB-lite"/>
    </source>
</evidence>
<keyword evidence="2" id="KW-0472">Membrane</keyword>
<dbReference type="AlphaFoldDB" id="C2L142"/>
<evidence type="ECO:0000313" key="5">
    <source>
        <dbReference type="Proteomes" id="UP000004121"/>
    </source>
</evidence>
<evidence type="ECO:0000313" key="4">
    <source>
        <dbReference type="EMBL" id="EEJ50270.1"/>
    </source>
</evidence>
<dbReference type="EMBL" id="ACKX01000234">
    <property type="protein sequence ID" value="EEJ50270.1"/>
    <property type="molecule type" value="Genomic_DNA"/>
</dbReference>
<keyword evidence="2" id="KW-0812">Transmembrane</keyword>
<name>C2L142_9FIRM</name>
<gene>
    <name evidence="4" type="ORF">HMPREF6123_2461</name>
</gene>
<comment type="caution">
    <text evidence="4">The sequence shown here is derived from an EMBL/GenBank/DDBJ whole genome shotgun (WGS) entry which is preliminary data.</text>
</comment>
<dbReference type="InterPro" id="IPR043780">
    <property type="entry name" value="DUF5722"/>
</dbReference>
<feature type="compositionally biased region" description="Polar residues" evidence="1">
    <location>
        <begin position="10"/>
        <end position="23"/>
    </location>
</feature>
<dbReference type="InterPro" id="IPR017853">
    <property type="entry name" value="GH"/>
</dbReference>
<feature type="domain" description="DUF5722" evidence="3">
    <location>
        <begin position="194"/>
        <end position="584"/>
    </location>
</feature>
<proteinExistence type="predicted"/>